<dbReference type="InterPro" id="IPR050124">
    <property type="entry name" value="tRNA_CCA-adding_enzyme"/>
</dbReference>
<feature type="binding site" evidence="12">
    <location>
        <position position="18"/>
    </location>
    <ligand>
        <name>CTP</name>
        <dbReference type="ChEBI" id="CHEBI:37563"/>
    </ligand>
</feature>
<evidence type="ECO:0000256" key="5">
    <source>
        <dbReference type="ARBA" id="ARBA00022723"/>
    </source>
</evidence>
<proteinExistence type="inferred from homology"/>
<dbReference type="Proteomes" id="UP000252707">
    <property type="component" value="Unassembled WGS sequence"/>
</dbReference>
<dbReference type="GO" id="GO:0004112">
    <property type="term" value="F:cyclic-nucleotide phosphodiesterase activity"/>
    <property type="evidence" value="ECO:0007669"/>
    <property type="project" value="UniProtKB-UniRule"/>
</dbReference>
<keyword evidence="3 12" id="KW-0819">tRNA processing</keyword>
<comment type="similarity">
    <text evidence="12">Belongs to the tRNA nucleotidyltransferase/poly(A) polymerase family. Bacterial CCA-adding enzyme type 1 subfamily.</text>
</comment>
<feature type="binding site" evidence="12">
    <location>
        <position position="150"/>
    </location>
    <ligand>
        <name>ATP</name>
        <dbReference type="ChEBI" id="CHEBI:30616"/>
    </ligand>
</feature>
<comment type="catalytic activity">
    <reaction evidence="12">
        <text>a tRNA precursor + 2 CTP + ATP = a tRNA with a 3' CCA end + 3 diphosphate</text>
        <dbReference type="Rhea" id="RHEA:14433"/>
        <dbReference type="Rhea" id="RHEA-COMP:10465"/>
        <dbReference type="Rhea" id="RHEA-COMP:10468"/>
        <dbReference type="ChEBI" id="CHEBI:30616"/>
        <dbReference type="ChEBI" id="CHEBI:33019"/>
        <dbReference type="ChEBI" id="CHEBI:37563"/>
        <dbReference type="ChEBI" id="CHEBI:74896"/>
        <dbReference type="ChEBI" id="CHEBI:83071"/>
        <dbReference type="EC" id="2.7.7.72"/>
    </reaction>
</comment>
<keyword evidence="5 12" id="KW-0479">Metal-binding</keyword>
<dbReference type="EC" id="3.1.3.-" evidence="12"/>
<keyword evidence="8 12" id="KW-0378">Hydrolase</keyword>
<dbReference type="EMBL" id="QPJY01000001">
    <property type="protein sequence ID" value="RCX33009.1"/>
    <property type="molecule type" value="Genomic_DNA"/>
</dbReference>
<keyword evidence="15" id="KW-1185">Reference proteome</keyword>
<comment type="cofactor">
    <cofactor evidence="12">
        <name>Mg(2+)</name>
        <dbReference type="ChEBI" id="CHEBI:18420"/>
    </cofactor>
    <text evidence="12">Magnesium is required for nucleotidyltransferase activity.</text>
</comment>
<evidence type="ECO:0000256" key="3">
    <source>
        <dbReference type="ARBA" id="ARBA00022694"/>
    </source>
</evidence>
<accession>A0A369CGF8</accession>
<comment type="domain">
    <text evidence="12">Comprises two domains: an N-terminal domain containing the nucleotidyltransferase activity and a C-terminal HD domain associated with both phosphodiesterase and phosphatase activities.</text>
</comment>
<reference evidence="14 15" key="1">
    <citation type="submission" date="2018-07" db="EMBL/GenBank/DDBJ databases">
        <title>Genomic Encyclopedia of Type Strains, Phase IV (KMG-IV): sequencing the most valuable type-strain genomes for metagenomic binning, comparative biology and taxonomic classification.</title>
        <authorList>
            <person name="Goeker M."/>
        </authorList>
    </citation>
    <scope>NUCLEOTIDE SEQUENCE [LARGE SCALE GENOMIC DNA]</scope>
    <source>
        <strain evidence="14 15">DSM 26407</strain>
    </source>
</reference>
<feature type="binding site" evidence="12">
    <location>
        <position position="147"/>
    </location>
    <ligand>
        <name>ATP</name>
        <dbReference type="ChEBI" id="CHEBI:30616"/>
    </ligand>
</feature>
<dbReference type="GO" id="GO:0005524">
    <property type="term" value="F:ATP binding"/>
    <property type="evidence" value="ECO:0007669"/>
    <property type="project" value="UniProtKB-UniRule"/>
</dbReference>
<dbReference type="GO" id="GO:0000287">
    <property type="term" value="F:magnesium ion binding"/>
    <property type="evidence" value="ECO:0007669"/>
    <property type="project" value="UniProtKB-UniRule"/>
</dbReference>
<organism evidence="14 15">
    <name type="scientific">Thioalbus denitrificans</name>
    <dbReference type="NCBI Taxonomy" id="547122"/>
    <lineage>
        <taxon>Bacteria</taxon>
        <taxon>Pseudomonadati</taxon>
        <taxon>Pseudomonadota</taxon>
        <taxon>Gammaproteobacteria</taxon>
        <taxon>Chromatiales</taxon>
        <taxon>Ectothiorhodospiraceae</taxon>
        <taxon>Thioalbus</taxon>
    </lineage>
</organism>
<dbReference type="PANTHER" id="PTHR47545:SF1">
    <property type="entry name" value="MULTIFUNCTIONAL CCA PROTEIN"/>
    <property type="match status" value="1"/>
</dbReference>
<dbReference type="PROSITE" id="PS51831">
    <property type="entry name" value="HD"/>
    <property type="match status" value="1"/>
</dbReference>
<comment type="function">
    <text evidence="12">Catalyzes the addition and repair of the essential 3'-terminal CCA sequence in tRNAs without using a nucleic acid template. Adds these three nucleotides in the order of C, C, and A to the tRNA nucleotide-73, using CTP and ATP as substrates and producing inorganic pyrophosphate. tRNA 3'-terminal CCA addition is required both for tRNA processing and repair. Also involved in tRNA surveillance by mediating tandem CCA addition to generate a CCACCA at the 3' terminus of unstable tRNAs. While stable tRNAs receive only 3'-terminal CCA, unstable tRNAs are marked with CCACCA and rapidly degraded.</text>
</comment>
<keyword evidence="6 12" id="KW-0547">Nucleotide-binding</keyword>
<dbReference type="InterPro" id="IPR002646">
    <property type="entry name" value="PolA_pol_head_dom"/>
</dbReference>
<feature type="binding site" evidence="12">
    <location>
        <position position="150"/>
    </location>
    <ligand>
        <name>CTP</name>
        <dbReference type="ChEBI" id="CHEBI:37563"/>
    </ligand>
</feature>
<dbReference type="Gene3D" id="3.30.460.10">
    <property type="entry name" value="Beta Polymerase, domain 2"/>
    <property type="match status" value="1"/>
</dbReference>
<dbReference type="Pfam" id="PF12627">
    <property type="entry name" value="PolyA_pol_RNAbd"/>
    <property type="match status" value="1"/>
</dbReference>
<feature type="binding site" evidence="12">
    <location>
        <position position="33"/>
    </location>
    <ligand>
        <name>Mg(2+)</name>
        <dbReference type="ChEBI" id="CHEBI:18420"/>
    </ligand>
</feature>
<feature type="binding site" evidence="12">
    <location>
        <position position="31"/>
    </location>
    <ligand>
        <name>Mg(2+)</name>
        <dbReference type="ChEBI" id="CHEBI:18420"/>
    </ligand>
</feature>
<sequence length="428" mass="46746">MAPGDPRTEGLEIYLVGGAVRDRLLGQEARERDWVVVGATPEELKRRGFRPVGRDFPVFLHPDTGEEYALARTERKTGPGYTGFSFHAAPDVTLEEDLRRRDLTINAMAEDAAGNLIDPFDGRGDLDQGLLRHVSPAFAEDPVRILRVARFAARFARWGFRVAHGTNALMRRMVAAGEVDALVPERVWKELERALGEDRPARFFEVLRGCGALAVLFPEIDALFGVPQPERHHGEVDTGAHALLVLEAAARLSPDTAVRFAALVHDLGKGATPAAEWPAHHGHEERGVALVNALCDRFRVPNAHRNLAVMAARWHGRCHRALELRPATVLETLEALDAFRRPERFEGFLLACAADARGRAGRADDGYPQADYLRACRAAAAAVPVAPLAQRGLKGPRLGEALRAARLEAIRAVERPAAGPAKGDADAR</sequence>
<dbReference type="Gene3D" id="1.10.3090.10">
    <property type="entry name" value="cca-adding enzyme, domain 2"/>
    <property type="match status" value="1"/>
</dbReference>
<name>A0A369CGF8_9GAMM</name>
<dbReference type="AlphaFoldDB" id="A0A369CGF8"/>
<keyword evidence="12" id="KW-0511">Multifunctional enzyme</keyword>
<dbReference type="EC" id="3.1.4.-" evidence="12"/>
<dbReference type="PANTHER" id="PTHR47545">
    <property type="entry name" value="MULTIFUNCTIONAL CCA PROTEIN"/>
    <property type="match status" value="1"/>
</dbReference>
<evidence type="ECO:0000256" key="9">
    <source>
        <dbReference type="ARBA" id="ARBA00022840"/>
    </source>
</evidence>
<dbReference type="InterPro" id="IPR043519">
    <property type="entry name" value="NT_sf"/>
</dbReference>
<keyword evidence="2 12" id="KW-0808">Transferase</keyword>
<dbReference type="InterPro" id="IPR032828">
    <property type="entry name" value="PolyA_RNA-bd"/>
</dbReference>
<dbReference type="CDD" id="cd00077">
    <property type="entry name" value="HDc"/>
    <property type="match status" value="1"/>
</dbReference>
<evidence type="ECO:0000313" key="14">
    <source>
        <dbReference type="EMBL" id="RCX33009.1"/>
    </source>
</evidence>
<dbReference type="HAMAP" id="MF_01261">
    <property type="entry name" value="CCA_bact_type1"/>
    <property type="match status" value="1"/>
</dbReference>
<evidence type="ECO:0000256" key="2">
    <source>
        <dbReference type="ARBA" id="ARBA00022679"/>
    </source>
</evidence>
<keyword evidence="9 12" id="KW-0067">ATP-binding</keyword>
<comment type="caution">
    <text evidence="14">The sequence shown here is derived from an EMBL/GenBank/DDBJ whole genome shotgun (WGS) entry which is preliminary data.</text>
</comment>
<dbReference type="SUPFAM" id="SSF81891">
    <property type="entry name" value="Poly A polymerase C-terminal region-like"/>
    <property type="match status" value="1"/>
</dbReference>
<dbReference type="PIRSF" id="PIRSF000813">
    <property type="entry name" value="CCA_bact"/>
    <property type="match status" value="1"/>
</dbReference>
<evidence type="ECO:0000256" key="8">
    <source>
        <dbReference type="ARBA" id="ARBA00022801"/>
    </source>
</evidence>
<evidence type="ECO:0000256" key="10">
    <source>
        <dbReference type="ARBA" id="ARBA00022842"/>
    </source>
</evidence>
<evidence type="ECO:0000256" key="4">
    <source>
        <dbReference type="ARBA" id="ARBA00022695"/>
    </source>
</evidence>
<keyword evidence="11 12" id="KW-0694">RNA-binding</keyword>
<gene>
    <name evidence="12" type="primary">cca</name>
    <name evidence="14" type="ORF">DFQ59_101308</name>
</gene>
<feature type="binding site" evidence="12">
    <location>
        <position position="101"/>
    </location>
    <ligand>
        <name>ATP</name>
        <dbReference type="ChEBI" id="CHEBI:30616"/>
    </ligand>
</feature>
<dbReference type="CDD" id="cd05398">
    <property type="entry name" value="NT_ClassII-CCAase"/>
    <property type="match status" value="1"/>
</dbReference>
<evidence type="ECO:0000256" key="11">
    <source>
        <dbReference type="ARBA" id="ARBA00022884"/>
    </source>
</evidence>
<feature type="binding site" evidence="12">
    <location>
        <position position="18"/>
    </location>
    <ligand>
        <name>ATP</name>
        <dbReference type="ChEBI" id="CHEBI:30616"/>
    </ligand>
</feature>
<dbReference type="GO" id="GO:0160016">
    <property type="term" value="F:CCACCA tRNA nucleotidyltransferase activity"/>
    <property type="evidence" value="ECO:0007669"/>
    <property type="project" value="RHEA"/>
</dbReference>
<keyword evidence="7 12" id="KW-0692">RNA repair</keyword>
<dbReference type="Pfam" id="PF01966">
    <property type="entry name" value="HD"/>
    <property type="match status" value="1"/>
</dbReference>
<evidence type="ECO:0000256" key="6">
    <source>
        <dbReference type="ARBA" id="ARBA00022741"/>
    </source>
</evidence>
<dbReference type="GO" id="GO:0042245">
    <property type="term" value="P:RNA repair"/>
    <property type="evidence" value="ECO:0007669"/>
    <property type="project" value="UniProtKB-KW"/>
</dbReference>
<feature type="binding site" evidence="12">
    <location>
        <position position="21"/>
    </location>
    <ligand>
        <name>ATP</name>
        <dbReference type="ChEBI" id="CHEBI:30616"/>
    </ligand>
</feature>
<dbReference type="NCBIfam" id="NF008137">
    <property type="entry name" value="PRK10885.1"/>
    <property type="match status" value="1"/>
</dbReference>
<feature type="binding site" evidence="12">
    <location>
        <position position="21"/>
    </location>
    <ligand>
        <name>CTP</name>
        <dbReference type="ChEBI" id="CHEBI:37563"/>
    </ligand>
</feature>
<evidence type="ECO:0000256" key="1">
    <source>
        <dbReference type="ARBA" id="ARBA00022596"/>
    </source>
</evidence>
<comment type="miscellaneous">
    <text evidence="12">A single active site specifically recognizes both ATP and CTP and is responsible for their addition.</text>
</comment>
<dbReference type="GO" id="GO:0004810">
    <property type="term" value="F:CCA tRNA nucleotidyltransferase activity"/>
    <property type="evidence" value="ECO:0007669"/>
    <property type="project" value="UniProtKB-UniRule"/>
</dbReference>
<dbReference type="GO" id="GO:0016791">
    <property type="term" value="F:phosphatase activity"/>
    <property type="evidence" value="ECO:0007669"/>
    <property type="project" value="UniProtKB-UniRule"/>
</dbReference>
<comment type="cofactor">
    <cofactor evidence="12">
        <name>Ni(2+)</name>
        <dbReference type="ChEBI" id="CHEBI:49786"/>
    </cofactor>
    <text evidence="12">Nickel for phosphatase activity.</text>
</comment>
<evidence type="ECO:0000259" key="13">
    <source>
        <dbReference type="PROSITE" id="PS51831"/>
    </source>
</evidence>
<keyword evidence="1 12" id="KW-0533">Nickel</keyword>
<dbReference type="SUPFAM" id="SSF81301">
    <property type="entry name" value="Nucleotidyltransferase"/>
    <property type="match status" value="1"/>
</dbReference>
<comment type="subunit">
    <text evidence="12">Monomer. Can also form homodimers and oligomers.</text>
</comment>
<evidence type="ECO:0000256" key="12">
    <source>
        <dbReference type="HAMAP-Rule" id="MF_01261"/>
    </source>
</evidence>
<feature type="binding site" evidence="12">
    <location>
        <position position="101"/>
    </location>
    <ligand>
        <name>CTP</name>
        <dbReference type="ChEBI" id="CHEBI:37563"/>
    </ligand>
</feature>
<keyword evidence="10 12" id="KW-0460">Magnesium</keyword>
<feature type="binding site" evidence="12">
    <location>
        <position position="147"/>
    </location>
    <ligand>
        <name>CTP</name>
        <dbReference type="ChEBI" id="CHEBI:37563"/>
    </ligand>
</feature>
<protein>
    <recommendedName>
        <fullName evidence="12">Multifunctional CCA protein</fullName>
    </recommendedName>
    <domain>
        <recommendedName>
            <fullName evidence="12">CCA-adding enzyme</fullName>
            <ecNumber evidence="12">2.7.7.72</ecNumber>
        </recommendedName>
        <alternativeName>
            <fullName evidence="12">CCA tRNA nucleotidyltransferase</fullName>
        </alternativeName>
        <alternativeName>
            <fullName evidence="12">tRNA CCA-pyrophosphorylase</fullName>
        </alternativeName>
        <alternativeName>
            <fullName evidence="12">tRNA adenylyl-/cytidylyl-transferase</fullName>
        </alternativeName>
        <alternativeName>
            <fullName evidence="12">tRNA nucleotidyltransferase</fullName>
        </alternativeName>
        <alternativeName>
            <fullName evidence="12">tRNA-NT</fullName>
        </alternativeName>
    </domain>
    <domain>
        <recommendedName>
            <fullName evidence="12">2'-nucleotidase</fullName>
            <ecNumber evidence="12">3.1.3.-</ecNumber>
        </recommendedName>
    </domain>
    <domain>
        <recommendedName>
            <fullName evidence="12">2',3'-cyclic phosphodiesterase</fullName>
            <ecNumber evidence="12">3.1.4.-</ecNumber>
        </recommendedName>
    </domain>
    <domain>
        <recommendedName>
            <fullName evidence="12">Phosphatase</fullName>
        </recommendedName>
    </domain>
</protein>
<evidence type="ECO:0000313" key="15">
    <source>
        <dbReference type="Proteomes" id="UP000252707"/>
    </source>
</evidence>
<dbReference type="GO" id="GO:0001680">
    <property type="term" value="P:tRNA 3'-terminal CCA addition"/>
    <property type="evidence" value="ECO:0007669"/>
    <property type="project" value="UniProtKB-UniRule"/>
</dbReference>
<dbReference type="EC" id="2.7.7.72" evidence="12"/>
<feature type="domain" description="HD" evidence="13">
    <location>
        <begin position="238"/>
        <end position="339"/>
    </location>
</feature>
<comment type="catalytic activity">
    <reaction evidence="12">
        <text>a tRNA with a 3' CCA end + 2 CTP + ATP = a tRNA with a 3' CCACCA end + 3 diphosphate</text>
        <dbReference type="Rhea" id="RHEA:76235"/>
        <dbReference type="Rhea" id="RHEA-COMP:10468"/>
        <dbReference type="Rhea" id="RHEA-COMP:18655"/>
        <dbReference type="ChEBI" id="CHEBI:30616"/>
        <dbReference type="ChEBI" id="CHEBI:33019"/>
        <dbReference type="ChEBI" id="CHEBI:37563"/>
        <dbReference type="ChEBI" id="CHEBI:83071"/>
        <dbReference type="ChEBI" id="CHEBI:195187"/>
    </reaction>
</comment>
<evidence type="ECO:0000256" key="7">
    <source>
        <dbReference type="ARBA" id="ARBA00022800"/>
    </source>
</evidence>
<dbReference type="InterPro" id="IPR012006">
    <property type="entry name" value="CCA_bact"/>
</dbReference>
<dbReference type="InterPro" id="IPR003607">
    <property type="entry name" value="HD/PDEase_dom"/>
</dbReference>
<dbReference type="InterPro" id="IPR006674">
    <property type="entry name" value="HD_domain"/>
</dbReference>
<dbReference type="Pfam" id="PF01743">
    <property type="entry name" value="PolyA_pol"/>
    <property type="match status" value="1"/>
</dbReference>
<dbReference type="GO" id="GO:0000049">
    <property type="term" value="F:tRNA binding"/>
    <property type="evidence" value="ECO:0007669"/>
    <property type="project" value="UniProtKB-UniRule"/>
</dbReference>
<dbReference type="HAMAP" id="MF_01262">
    <property type="entry name" value="CCA_bact_type2"/>
    <property type="match status" value="1"/>
</dbReference>
<keyword evidence="4 12" id="KW-0548">Nucleotidyltransferase</keyword>